<dbReference type="InterPro" id="IPR005908">
    <property type="entry name" value="G1P_thy_trans_l"/>
</dbReference>
<feature type="domain" description="Nucleotidyl transferase" evidence="1">
    <location>
        <begin position="2"/>
        <end position="232"/>
    </location>
</feature>
<dbReference type="InterPro" id="IPR005835">
    <property type="entry name" value="NTP_transferase_dom"/>
</dbReference>
<dbReference type="InterPro" id="IPR029044">
    <property type="entry name" value="Nucleotide-diphossugar_trans"/>
</dbReference>
<dbReference type="Gene3D" id="2.160.10.10">
    <property type="entry name" value="Hexapeptide repeat proteins"/>
    <property type="match status" value="1"/>
</dbReference>
<protein>
    <submittedName>
        <fullName evidence="2">Glucose-1-phosphate thymidylyltransferase</fullName>
    </submittedName>
</protein>
<proteinExistence type="predicted"/>
<reference evidence="2" key="1">
    <citation type="journal article" date="2014" name="Int. J. Syst. Evol. Microbiol.">
        <title>Complete genome sequence of Corynebacterium casei LMG S-19264T (=DSM 44701T), isolated from a smear-ripened cheese.</title>
        <authorList>
            <consortium name="US DOE Joint Genome Institute (JGI-PGF)"/>
            <person name="Walter F."/>
            <person name="Albersmeier A."/>
            <person name="Kalinowski J."/>
            <person name="Ruckert C."/>
        </authorList>
    </citation>
    <scope>NUCLEOTIDE SEQUENCE</scope>
    <source>
        <strain evidence="2">CGMCC 1.15179</strain>
    </source>
</reference>
<dbReference type="PANTHER" id="PTHR42883">
    <property type="entry name" value="GLUCOSE-1-PHOSPHATE THYMIDYLTRANSFERASE"/>
    <property type="match status" value="1"/>
</dbReference>
<dbReference type="SUPFAM" id="SSF53448">
    <property type="entry name" value="Nucleotide-diphospho-sugar transferases"/>
    <property type="match status" value="1"/>
</dbReference>
<evidence type="ECO:0000313" key="2">
    <source>
        <dbReference type="EMBL" id="GGE29028.1"/>
    </source>
</evidence>
<accession>A0A8J2YFH0</accession>
<dbReference type="Gene3D" id="3.90.550.10">
    <property type="entry name" value="Spore Coat Polysaccharide Biosynthesis Protein SpsA, Chain A"/>
    <property type="match status" value="1"/>
</dbReference>
<evidence type="ECO:0000259" key="1">
    <source>
        <dbReference type="Pfam" id="PF00483"/>
    </source>
</evidence>
<dbReference type="Pfam" id="PF00483">
    <property type="entry name" value="NTP_transferase"/>
    <property type="match status" value="1"/>
</dbReference>
<dbReference type="NCBIfam" id="TIGR01208">
    <property type="entry name" value="rmlA_long"/>
    <property type="match status" value="1"/>
</dbReference>
<dbReference type="Proteomes" id="UP000625210">
    <property type="component" value="Unassembled WGS sequence"/>
</dbReference>
<gene>
    <name evidence="2" type="ORF">GCM10011571_33960</name>
</gene>
<dbReference type="RefSeq" id="WP_188649066.1">
    <property type="nucleotide sequence ID" value="NZ_BMHQ01000019.1"/>
</dbReference>
<organism evidence="2 3">
    <name type="scientific">Marinithermofilum abyssi</name>
    <dbReference type="NCBI Taxonomy" id="1571185"/>
    <lineage>
        <taxon>Bacteria</taxon>
        <taxon>Bacillati</taxon>
        <taxon>Bacillota</taxon>
        <taxon>Bacilli</taxon>
        <taxon>Bacillales</taxon>
        <taxon>Thermoactinomycetaceae</taxon>
        <taxon>Marinithermofilum</taxon>
    </lineage>
</organism>
<reference evidence="2" key="2">
    <citation type="submission" date="2020-09" db="EMBL/GenBank/DDBJ databases">
        <authorList>
            <person name="Sun Q."/>
            <person name="Zhou Y."/>
        </authorList>
    </citation>
    <scope>NUCLEOTIDE SEQUENCE</scope>
    <source>
        <strain evidence="2">CGMCC 1.15179</strain>
    </source>
</reference>
<dbReference type="PANTHER" id="PTHR42883:SF2">
    <property type="entry name" value="THYMIDYLYLTRANSFERASE"/>
    <property type="match status" value="1"/>
</dbReference>
<sequence>MKGLILCAGRGTRLRPLTFSQPKPLLPVANKPVLVYALEQLARTGIDEIGIVINPFQEGIIHNHIHRVKPRNVSVTMIHQERPRGIADAVRQAEDFIGQDRFLLLLGDNLIQQSLNGLKQDISRSGKNGSLMLARVNNPREYGIASIEGDRIVRLEEKPESPRSNLAVIGAYAFDSRIFNAIHQISPSARGEYEITDAIQWMIDHGCSISYSLTDQHYSDVGTVSRWLEANHWKLNELTAGRSIIAPTSTVERSTIIDPVIIGEGCTIIDSTIGPYVSMEEGVKVDRCRIRNSILLEKARLERISTPIDRSVFGRHVRVGCLPSGEVSGQFILGEGSSLSLYAGSSASGKL</sequence>
<dbReference type="EMBL" id="BMHQ01000019">
    <property type="protein sequence ID" value="GGE29028.1"/>
    <property type="molecule type" value="Genomic_DNA"/>
</dbReference>
<name>A0A8J2YFH0_9BACL</name>
<comment type="caution">
    <text evidence="2">The sequence shown here is derived from an EMBL/GenBank/DDBJ whole genome shotgun (WGS) entry which is preliminary data.</text>
</comment>
<dbReference type="AlphaFoldDB" id="A0A8J2YFH0"/>
<dbReference type="CDD" id="cd04189">
    <property type="entry name" value="G1P_TT_long"/>
    <property type="match status" value="1"/>
</dbReference>
<keyword evidence="3" id="KW-1185">Reference proteome</keyword>
<evidence type="ECO:0000313" key="3">
    <source>
        <dbReference type="Proteomes" id="UP000625210"/>
    </source>
</evidence>